<evidence type="ECO:0000313" key="3">
    <source>
        <dbReference type="Proteomes" id="UP001165297"/>
    </source>
</evidence>
<dbReference type="InterPro" id="IPR054297">
    <property type="entry name" value="DUF7033"/>
</dbReference>
<organism evidence="2 3">
    <name type="scientific">Hymenobacter nitidus</name>
    <dbReference type="NCBI Taxonomy" id="2880929"/>
    <lineage>
        <taxon>Bacteria</taxon>
        <taxon>Pseudomonadati</taxon>
        <taxon>Bacteroidota</taxon>
        <taxon>Cytophagia</taxon>
        <taxon>Cytophagales</taxon>
        <taxon>Hymenobacteraceae</taxon>
        <taxon>Hymenobacter</taxon>
    </lineage>
</organism>
<dbReference type="EMBL" id="JAJADQ010000008">
    <property type="protein sequence ID" value="MCB2379183.1"/>
    <property type="molecule type" value="Genomic_DNA"/>
</dbReference>
<gene>
    <name evidence="2" type="ORF">LGH70_16410</name>
</gene>
<protein>
    <recommendedName>
        <fullName evidence="1">DUF7033 domain-containing protein</fullName>
    </recommendedName>
</protein>
<dbReference type="Proteomes" id="UP001165297">
    <property type="component" value="Unassembled WGS sequence"/>
</dbReference>
<comment type="caution">
    <text evidence="2">The sequence shown here is derived from an EMBL/GenBank/DDBJ whole genome shotgun (WGS) entry which is preliminary data.</text>
</comment>
<evidence type="ECO:0000259" key="1">
    <source>
        <dbReference type="Pfam" id="PF23019"/>
    </source>
</evidence>
<dbReference type="InterPro" id="IPR011330">
    <property type="entry name" value="Glyco_hydro/deAcase_b/a-brl"/>
</dbReference>
<reference evidence="2" key="1">
    <citation type="submission" date="2021-10" db="EMBL/GenBank/DDBJ databases">
        <authorList>
            <person name="Dean J.D."/>
            <person name="Kim M.K."/>
            <person name="Newey C.N."/>
            <person name="Stoker T.S."/>
            <person name="Thompson D.W."/>
            <person name="Grose J.H."/>
        </authorList>
    </citation>
    <scope>NUCLEOTIDE SEQUENCE</scope>
    <source>
        <strain evidence="2">BT635</strain>
    </source>
</reference>
<accession>A0ABS8AFI3</accession>
<sequence length="453" mass="51532">MLPALPAIPPVSPKIRLAYVLRHFQLAFPAAPTHLIGYAGNQLPVAVAEGAGQFFELRQPYPPAPNYRDYQGRSIPFFFDAAPEQPLLELLPNNRVLIHADIIAAAFYLLSGWQEFFSDERDQHGRFPYSASVQHRYGFVAVPVVNYYFDVLKTAVEHVSGQVLVPRRWATEAPFAAFITHDIDNLRSAWKAPAKAALQRRDWLGFGRQIWQHVTKPDAWNNLELVHKTVASYGAKSTFFFLPEHRSAANGTPNADYAVEKAWSRIAPAIGDAEVGLHGSIGRATHGGNLKREEHRLQRCTGHDVKGSRFHYLSWEPRMTPILLDSLLFRYDTTLGFAEHFGFRNSYCLPFHLFDFEQGRPYRFLEIPLNVMDATLYHPHYLRLAPGEILPALQPMFEEIERFGGVCTVLWHNENFDPANEHNGPQQFHAIMQYLRGRQVAFVNGLDICEMVS</sequence>
<proteinExistence type="predicted"/>
<dbReference type="Gene3D" id="3.20.20.370">
    <property type="entry name" value="Glycoside hydrolase/deacetylase"/>
    <property type="match status" value="1"/>
</dbReference>
<dbReference type="Pfam" id="PF23019">
    <property type="entry name" value="DUF7033"/>
    <property type="match status" value="1"/>
</dbReference>
<dbReference type="SUPFAM" id="SSF88713">
    <property type="entry name" value="Glycoside hydrolase/deacetylase"/>
    <property type="match status" value="1"/>
</dbReference>
<name>A0ABS8AFI3_9BACT</name>
<keyword evidence="3" id="KW-1185">Reference proteome</keyword>
<feature type="domain" description="DUF7033" evidence="1">
    <location>
        <begin position="98"/>
        <end position="186"/>
    </location>
</feature>
<dbReference type="RefSeq" id="WP_226187730.1">
    <property type="nucleotide sequence ID" value="NZ_JAJADQ010000008.1"/>
</dbReference>
<evidence type="ECO:0000313" key="2">
    <source>
        <dbReference type="EMBL" id="MCB2379183.1"/>
    </source>
</evidence>